<name>A0A4R3U7E9_ROSSA</name>
<accession>A0A4R3U7E9</accession>
<evidence type="ECO:0000256" key="1">
    <source>
        <dbReference type="SAM" id="SignalP"/>
    </source>
</evidence>
<feature type="chain" id="PRO_5020818016" evidence="1">
    <location>
        <begin position="24"/>
        <end position="234"/>
    </location>
</feature>
<proteinExistence type="predicted"/>
<reference evidence="2 3" key="1">
    <citation type="submission" date="2019-03" db="EMBL/GenBank/DDBJ databases">
        <title>Genomic Encyclopedia of Type Strains, Phase IV (KMG-IV): sequencing the most valuable type-strain genomes for metagenomic binning, comparative biology and taxonomic classification.</title>
        <authorList>
            <person name="Goeker M."/>
        </authorList>
    </citation>
    <scope>NUCLEOTIDE SEQUENCE [LARGE SCALE GENOMIC DNA]</scope>
    <source>
        <strain evidence="2 3">DSM 654</strain>
    </source>
</reference>
<dbReference type="RefSeq" id="WP_165917729.1">
    <property type="nucleotide sequence ID" value="NZ_CBCSGL010000088.1"/>
</dbReference>
<comment type="caution">
    <text evidence="2">The sequence shown here is derived from an EMBL/GenBank/DDBJ whole genome shotgun (WGS) entry which is preliminary data.</text>
</comment>
<sequence length="234" mass="25231">MPSTRLACLTSLTAALLAGAVRADVGATLSLQTDSRDRGLSYSGNRPSAQLGLTWDGDAGGYAGALLTHARFDAEHQGAWLRVYGGRVVALRPGLDGEVGLLWNRFESLSQYDFAEVYAGLLGERWSLRLHHSPNYYGSGQRSVYGEFNLRWPLGPEVAAFGHAGVLRGRGAALPAYVEPHGPTRIDLRAGLSWQLGRGCELQLGWVTASRGGPYTWTDATRRQALVLGFNAGF</sequence>
<keyword evidence="3" id="KW-1185">Reference proteome</keyword>
<feature type="signal peptide" evidence="1">
    <location>
        <begin position="1"/>
        <end position="23"/>
    </location>
</feature>
<evidence type="ECO:0000313" key="3">
    <source>
        <dbReference type="Proteomes" id="UP000295110"/>
    </source>
</evidence>
<dbReference type="EMBL" id="SMBU01000062">
    <property type="protein sequence ID" value="TCU82731.1"/>
    <property type="molecule type" value="Genomic_DNA"/>
</dbReference>
<organism evidence="2 3">
    <name type="scientific">Roseateles saccharophilus</name>
    <name type="common">Pseudomonas saccharophila</name>
    <dbReference type="NCBI Taxonomy" id="304"/>
    <lineage>
        <taxon>Bacteria</taxon>
        <taxon>Pseudomonadati</taxon>
        <taxon>Pseudomonadota</taxon>
        <taxon>Betaproteobacteria</taxon>
        <taxon>Burkholderiales</taxon>
        <taxon>Sphaerotilaceae</taxon>
        <taxon>Roseateles</taxon>
    </lineage>
</organism>
<dbReference type="Proteomes" id="UP000295110">
    <property type="component" value="Unassembled WGS sequence"/>
</dbReference>
<dbReference type="InterPro" id="IPR010239">
    <property type="entry name" value="CHP02001"/>
</dbReference>
<dbReference type="AlphaFoldDB" id="A0A4R3U7E9"/>
<dbReference type="Pfam" id="PF09694">
    <property type="entry name" value="Gcw_chp"/>
    <property type="match status" value="1"/>
</dbReference>
<gene>
    <name evidence="2" type="ORF">EV671_10627</name>
</gene>
<evidence type="ECO:0000313" key="2">
    <source>
        <dbReference type="EMBL" id="TCU82731.1"/>
    </source>
</evidence>
<protein>
    <submittedName>
        <fullName evidence="2">Uncharacterized protein (TIGR02001 family)</fullName>
    </submittedName>
</protein>
<keyword evidence="1" id="KW-0732">Signal</keyword>